<name>A0A7S8MV82_9MICO</name>
<dbReference type="Pfam" id="PF16192">
    <property type="entry name" value="PMT_4TMC"/>
    <property type="match status" value="1"/>
</dbReference>
<feature type="domain" description="Protein O-mannosyl-transferase C-terminal four TM" evidence="12">
    <location>
        <begin position="332"/>
        <end position="524"/>
    </location>
</feature>
<evidence type="ECO:0000256" key="3">
    <source>
        <dbReference type="ARBA" id="ARBA00007222"/>
    </source>
</evidence>
<feature type="transmembrane region" description="Helical" evidence="10">
    <location>
        <begin position="400"/>
        <end position="417"/>
    </location>
</feature>
<organism evidence="13 14">
    <name type="scientific">Microbacterium schleiferi</name>
    <dbReference type="NCBI Taxonomy" id="69362"/>
    <lineage>
        <taxon>Bacteria</taxon>
        <taxon>Bacillati</taxon>
        <taxon>Actinomycetota</taxon>
        <taxon>Actinomycetes</taxon>
        <taxon>Micrococcales</taxon>
        <taxon>Microbacteriaceae</taxon>
        <taxon>Microbacterium</taxon>
    </lineage>
</organism>
<keyword evidence="8 10" id="KW-0472">Membrane</keyword>
<keyword evidence="5 10" id="KW-0808">Transferase</keyword>
<dbReference type="KEGG" id="msf:IT882_11175"/>
<evidence type="ECO:0000256" key="9">
    <source>
        <dbReference type="ARBA" id="ARBA00093617"/>
    </source>
</evidence>
<feature type="transmembrane region" description="Helical" evidence="10">
    <location>
        <begin position="422"/>
        <end position="441"/>
    </location>
</feature>
<reference evidence="13 14" key="1">
    <citation type="submission" date="2020-11" db="EMBL/GenBank/DDBJ databases">
        <title>Amino acid is mineralized and recycled by bacteria in oceanic microbiome.</title>
        <authorList>
            <person name="Zheng L.Y."/>
        </authorList>
    </citation>
    <scope>NUCLEOTIDE SEQUENCE [LARGE SCALE GENOMIC DNA]</scope>
    <source>
        <strain evidence="13 14">A32-1</strain>
    </source>
</reference>
<evidence type="ECO:0000256" key="4">
    <source>
        <dbReference type="ARBA" id="ARBA00022676"/>
    </source>
</evidence>
<dbReference type="InterPro" id="IPR003342">
    <property type="entry name" value="ArnT-like_N"/>
</dbReference>
<gene>
    <name evidence="13" type="ORF">IT882_11175</name>
</gene>
<evidence type="ECO:0000259" key="12">
    <source>
        <dbReference type="Pfam" id="PF16192"/>
    </source>
</evidence>
<evidence type="ECO:0000256" key="6">
    <source>
        <dbReference type="ARBA" id="ARBA00022692"/>
    </source>
</evidence>
<accession>A0A7S8MV82</accession>
<dbReference type="AlphaFoldDB" id="A0A7S8MV82"/>
<keyword evidence="4 10" id="KW-0328">Glycosyltransferase</keyword>
<evidence type="ECO:0000256" key="1">
    <source>
        <dbReference type="ARBA" id="ARBA00004127"/>
    </source>
</evidence>
<comment type="pathway">
    <text evidence="2 10">Protein modification; protein glycosylation.</text>
</comment>
<dbReference type="PANTHER" id="PTHR10050:SF46">
    <property type="entry name" value="PROTEIN O-MANNOSYL-TRANSFERASE 2"/>
    <property type="match status" value="1"/>
</dbReference>
<protein>
    <recommendedName>
        <fullName evidence="9 10">Polyprenol-phosphate-mannose--protein mannosyltransferase</fullName>
        <ecNumber evidence="10">2.4.1.-</ecNumber>
    </recommendedName>
</protein>
<comment type="subcellular location">
    <subcellularLocation>
        <location evidence="10">Cell membrane</location>
    </subcellularLocation>
    <subcellularLocation>
        <location evidence="1">Endomembrane system</location>
        <topology evidence="1">Multi-pass membrane protein</topology>
    </subcellularLocation>
</comment>
<evidence type="ECO:0000313" key="14">
    <source>
        <dbReference type="Proteomes" id="UP000594480"/>
    </source>
</evidence>
<feature type="transmembrane region" description="Helical" evidence="10">
    <location>
        <begin position="284"/>
        <end position="306"/>
    </location>
</feature>
<evidence type="ECO:0000313" key="13">
    <source>
        <dbReference type="EMBL" id="QPE03829.1"/>
    </source>
</evidence>
<dbReference type="GO" id="GO:0005886">
    <property type="term" value="C:plasma membrane"/>
    <property type="evidence" value="ECO:0007669"/>
    <property type="project" value="UniProtKB-SubCell"/>
</dbReference>
<comment type="similarity">
    <text evidence="3 10">Belongs to the glycosyltransferase 39 family.</text>
</comment>
<dbReference type="GO" id="GO:0004169">
    <property type="term" value="F:dolichyl-phosphate-mannose-protein mannosyltransferase activity"/>
    <property type="evidence" value="ECO:0007669"/>
    <property type="project" value="UniProtKB-UniRule"/>
</dbReference>
<dbReference type="GO" id="GO:0012505">
    <property type="term" value="C:endomembrane system"/>
    <property type="evidence" value="ECO:0007669"/>
    <property type="project" value="UniProtKB-SubCell"/>
</dbReference>
<feature type="transmembrane region" description="Helical" evidence="10">
    <location>
        <begin position="152"/>
        <end position="174"/>
    </location>
</feature>
<dbReference type="PANTHER" id="PTHR10050">
    <property type="entry name" value="DOLICHYL-PHOSPHATE-MANNOSE--PROTEIN MANNOSYLTRANSFERASE"/>
    <property type="match status" value="1"/>
</dbReference>
<keyword evidence="6 10" id="KW-0812">Transmembrane</keyword>
<proteinExistence type="inferred from homology"/>
<evidence type="ECO:0000256" key="5">
    <source>
        <dbReference type="ARBA" id="ARBA00022679"/>
    </source>
</evidence>
<dbReference type="Pfam" id="PF02366">
    <property type="entry name" value="PMT"/>
    <property type="match status" value="1"/>
</dbReference>
<comment type="function">
    <text evidence="10">Protein O-mannosyltransferase that catalyzes the transfer of a single mannose residue from a polyprenol phospho-mannosyl lipidic donor to the hydroxyl group of selected serine and threonine residues in acceptor proteins.</text>
</comment>
<evidence type="ECO:0000256" key="2">
    <source>
        <dbReference type="ARBA" id="ARBA00004922"/>
    </source>
</evidence>
<feature type="transmembrane region" description="Helical" evidence="10">
    <location>
        <begin position="219"/>
        <end position="239"/>
    </location>
</feature>
<keyword evidence="10" id="KW-1003">Cell membrane</keyword>
<dbReference type="InterPro" id="IPR032421">
    <property type="entry name" value="PMT_4TMC"/>
</dbReference>
<evidence type="ECO:0000256" key="10">
    <source>
        <dbReference type="RuleBase" id="RU367007"/>
    </source>
</evidence>
<sequence length="525" mass="58134">MSVTTTVESPGRPTVYDRISARVALSPRLQVAVPAIVTAGAGILRLWNLGHPHELVFDETYYVKDAWTQWNLGFAAKWPDEADARFAAGETDIFLDQGSYVVHPPLGKFLIGVGMALFGADSSVGWRFATALFGTLAVLLLYLVALTLTRSIGVATAVSGLMAIDGLAIAMSRVALLDTFVMFFTLMAFWFVLLDRRWLREREWPRRLAVGRWGPESHWGPVFWARPWVVAAGLAAGAATAVKWSGLYVLAGIGIYLVIVDALERRQRGVEYWPADAAVRQGPVTFLLLVPPALLVYLASWTGWLVTDGGYDRHTVDGSPATGLWSWVPLSLQNLWAYHQSMYNFHVGLSASHSYASPAWQWPLLARPTSMFYHSDALGEAGCTAASGCVQNIYSMPNPLVWYAAVAASVYLVIRFVRRRDLASGFVLTGIAVTWVPWLLYPERTVFQFYTVVMLPFLLLALGLALRDLAHPAGASPARRVTGQRVVIVFLVVAVLLAAFWYPIITATSVPYEFWRLHNWSPTWI</sequence>
<feature type="transmembrane region" description="Helical" evidence="10">
    <location>
        <begin position="124"/>
        <end position="145"/>
    </location>
</feature>
<keyword evidence="7 10" id="KW-1133">Transmembrane helix</keyword>
<dbReference type="Proteomes" id="UP000594480">
    <property type="component" value="Chromosome"/>
</dbReference>
<feature type="transmembrane region" description="Helical" evidence="10">
    <location>
        <begin position="180"/>
        <end position="199"/>
    </location>
</feature>
<evidence type="ECO:0000256" key="8">
    <source>
        <dbReference type="ARBA" id="ARBA00023136"/>
    </source>
</evidence>
<feature type="transmembrane region" description="Helical" evidence="10">
    <location>
        <begin position="486"/>
        <end position="505"/>
    </location>
</feature>
<feature type="transmembrane region" description="Helical" evidence="10">
    <location>
        <begin position="245"/>
        <end position="263"/>
    </location>
</feature>
<dbReference type="EC" id="2.4.1.-" evidence="10"/>
<evidence type="ECO:0000259" key="11">
    <source>
        <dbReference type="Pfam" id="PF02366"/>
    </source>
</evidence>
<dbReference type="UniPathway" id="UPA00378"/>
<dbReference type="EMBL" id="CP064760">
    <property type="protein sequence ID" value="QPE03829.1"/>
    <property type="molecule type" value="Genomic_DNA"/>
</dbReference>
<feature type="transmembrane region" description="Helical" evidence="10">
    <location>
        <begin position="447"/>
        <end position="466"/>
    </location>
</feature>
<feature type="domain" description="ArnT-like N-terminal" evidence="11">
    <location>
        <begin position="38"/>
        <end position="193"/>
    </location>
</feature>
<keyword evidence="14" id="KW-1185">Reference proteome</keyword>
<dbReference type="InterPro" id="IPR027005">
    <property type="entry name" value="PMT-like"/>
</dbReference>
<evidence type="ECO:0000256" key="7">
    <source>
        <dbReference type="ARBA" id="ARBA00022989"/>
    </source>
</evidence>